<dbReference type="Proteomes" id="UP000037755">
    <property type="component" value="Unassembled WGS sequence"/>
</dbReference>
<gene>
    <name evidence="1" type="ORF">AM493_01835</name>
</gene>
<evidence type="ECO:0000313" key="1">
    <source>
        <dbReference type="EMBL" id="KOS04913.1"/>
    </source>
</evidence>
<sequence length="374" mass="43143">MQNKSLKISVTNGQGVIKLLSDNYSSCLAIKRALAVNWPDCRGSVGEYYAISNLTDDEREKLTVQLNEVLIKGTDEEILSAVSPFVNLFDNGEYTATITILKPEKTKILHDYSTVYSDTVPEDELFSGWFFPDFKKTYCLYTRPKASINAGRVQYYTDLISEGARPKIIVAFAYHDDTGDCSAEYIIDGHHKVEAYIKLGIDIPCVYISLNLDKKHTEEILRYVQPLLKGFEFKHFFENNPNLENLDFEKSTFLTDVLDNYLLTTTRLDLELTQVFIKAAKSNDTEKNLWLSQRLKVFEKNKNISIINSLTVLYQDCRTQFPYNGQIMWFRKKIPNKLTLRVWAKGTIYNEPKIQQTEPKNLLELFFKLIGKKP</sequence>
<dbReference type="OrthoDB" id="6334863at2"/>
<keyword evidence="2" id="KW-1185">Reference proteome</keyword>
<accession>A0A0M8M7D5</accession>
<evidence type="ECO:0008006" key="3">
    <source>
        <dbReference type="Google" id="ProtNLM"/>
    </source>
</evidence>
<comment type="caution">
    <text evidence="1">The sequence shown here is derived from an EMBL/GenBank/DDBJ whole genome shotgun (WGS) entry which is preliminary data.</text>
</comment>
<protein>
    <recommendedName>
        <fullName evidence="3">ParB/Sulfiredoxin domain-containing protein</fullName>
    </recommendedName>
</protein>
<dbReference type="EMBL" id="LIYD01000005">
    <property type="protein sequence ID" value="KOS04913.1"/>
    <property type="molecule type" value="Genomic_DNA"/>
</dbReference>
<dbReference type="RefSeq" id="WP_054405966.1">
    <property type="nucleotide sequence ID" value="NZ_FOYA01000004.1"/>
</dbReference>
<reference evidence="1 2" key="1">
    <citation type="submission" date="2015-08" db="EMBL/GenBank/DDBJ databases">
        <title>Whole genome sequence of Flavobacterium akiainvivens IK-1T, from decaying Wikstroemia oahuensis, an endemic Hawaiian shrub.</title>
        <authorList>
            <person name="Wan X."/>
            <person name="Hou S."/>
            <person name="Saito J."/>
            <person name="Donachie S."/>
        </authorList>
    </citation>
    <scope>NUCLEOTIDE SEQUENCE [LARGE SCALE GENOMIC DNA]</scope>
    <source>
        <strain evidence="1 2">IK-1</strain>
    </source>
</reference>
<name>A0A0M8M7D5_9FLAO</name>
<proteinExistence type="predicted"/>
<dbReference type="AlphaFoldDB" id="A0A0M8M7D5"/>
<organism evidence="1 2">
    <name type="scientific">Flavobacterium akiainvivens</name>
    <dbReference type="NCBI Taxonomy" id="1202724"/>
    <lineage>
        <taxon>Bacteria</taxon>
        <taxon>Pseudomonadati</taxon>
        <taxon>Bacteroidota</taxon>
        <taxon>Flavobacteriia</taxon>
        <taxon>Flavobacteriales</taxon>
        <taxon>Flavobacteriaceae</taxon>
        <taxon>Flavobacterium</taxon>
    </lineage>
</organism>
<dbReference type="PATRIC" id="fig|1202724.3.peg.372"/>
<dbReference type="STRING" id="1202724.AM493_01835"/>
<evidence type="ECO:0000313" key="2">
    <source>
        <dbReference type="Proteomes" id="UP000037755"/>
    </source>
</evidence>